<dbReference type="EMBL" id="MU629527">
    <property type="protein sequence ID" value="KAJ1256361.1"/>
    <property type="molecule type" value="Genomic_DNA"/>
</dbReference>
<dbReference type="PANTHER" id="PTHR46934:SF8">
    <property type="entry name" value="OS06G0481800 PROTEIN"/>
    <property type="match status" value="1"/>
</dbReference>
<reference evidence="3 4" key="1">
    <citation type="submission" date="2022-10" db="EMBL/GenBank/DDBJ databases">
        <title>WGS assembly of Paspalum vaginatum 540-79.</title>
        <authorList>
            <person name="Sun G."/>
            <person name="Wase N."/>
            <person name="Shu S."/>
            <person name="Jenkins J."/>
            <person name="Zhou B."/>
            <person name="Torres-Rodriguez J."/>
            <person name="Chen C."/>
            <person name="Sandor L."/>
            <person name="Plott C."/>
            <person name="Yoshinga Y."/>
            <person name="Daum C."/>
            <person name="Qi P."/>
            <person name="Barry K."/>
            <person name="Lipzen A."/>
            <person name="Berry L."/>
            <person name="Pedersen C."/>
            <person name="Gottilla T."/>
            <person name="Foltz A."/>
            <person name="Yu H."/>
            <person name="O'Malley R."/>
            <person name="Zhang C."/>
            <person name="Devos K."/>
            <person name="Sigmon B."/>
            <person name="Yu B."/>
            <person name="Obata T."/>
            <person name="Schmutz J."/>
            <person name="Schnable J."/>
        </authorList>
    </citation>
    <scope>NUCLEOTIDE SEQUENCE [LARGE SCALE GENOMIC DNA]</scope>
    <source>
        <strain evidence="4">cv. 540-79</strain>
    </source>
</reference>
<feature type="region of interest" description="Disordered" evidence="1">
    <location>
        <begin position="1"/>
        <end position="32"/>
    </location>
</feature>
<dbReference type="PANTHER" id="PTHR46934">
    <property type="entry name" value="MYB_DNA-BIND_3 DOMAIN-CONTAINING PROTEIN-RELATED"/>
    <property type="match status" value="1"/>
</dbReference>
<keyword evidence="4" id="KW-1185">Reference proteome</keyword>
<dbReference type="Proteomes" id="UP001164776">
    <property type="component" value="Unassembled WGS sequence"/>
</dbReference>
<evidence type="ECO:0000256" key="1">
    <source>
        <dbReference type="SAM" id="MobiDB-lite"/>
    </source>
</evidence>
<sequence>MFQAASMHKKLSPRSAANKHKKGKSPKADSNRAKWTTGLEKGLVDLLLEHNNECYGSQNGWSSEAWNRIYILFKERFPYVSFTRVQVTDKEKELKMEYRLLKEIRKQSRVSWNERLCRIEAEEPLWDNIITSFEKAKKFRTKSFPFYEAMGELHDGQTAKGTLNFTSIEPSQPSVTQQPFEAPLILTQPSQVPITLTQPSQPPITLTQPSQPPITLTQPSQVAVTQATSDDDDEIRVLDPSTTTSVGRGKRAGHAGSSRIGKRRQDGKAAVAEMMGRFLEMKEKQAEVEAEERTRANANENDFPISMCIAVVDGMEELSEDEKVDAYDIFKDGQNRAIFMTAKDATRIKWLRKKIGRTCYYMSCMLHFSGG</sequence>
<dbReference type="AlphaFoldDB" id="A0A9W8CG39"/>
<evidence type="ECO:0000259" key="2">
    <source>
        <dbReference type="Pfam" id="PF12776"/>
    </source>
</evidence>
<feature type="region of interest" description="Disordered" evidence="1">
    <location>
        <begin position="197"/>
        <end position="267"/>
    </location>
</feature>
<feature type="compositionally biased region" description="Polar residues" evidence="1">
    <location>
        <begin position="197"/>
        <end position="228"/>
    </location>
</feature>
<comment type="caution">
    <text evidence="3">The sequence shown here is derived from an EMBL/GenBank/DDBJ whole genome shotgun (WGS) entry which is preliminary data.</text>
</comment>
<evidence type="ECO:0000313" key="3">
    <source>
        <dbReference type="EMBL" id="KAJ1256361.1"/>
    </source>
</evidence>
<feature type="compositionally biased region" description="Basic residues" evidence="1">
    <location>
        <begin position="7"/>
        <end position="25"/>
    </location>
</feature>
<evidence type="ECO:0000313" key="4">
    <source>
        <dbReference type="Proteomes" id="UP001164776"/>
    </source>
</evidence>
<name>A0A9W8CG39_9POAL</name>
<accession>A0A9W8CG39</accession>
<dbReference type="Pfam" id="PF12776">
    <property type="entry name" value="Myb_DNA-bind_3"/>
    <property type="match status" value="1"/>
</dbReference>
<proteinExistence type="predicted"/>
<protein>
    <recommendedName>
        <fullName evidence="2">Myb/SANT-like domain-containing protein</fullName>
    </recommendedName>
</protein>
<feature type="domain" description="Myb/SANT-like" evidence="2">
    <location>
        <begin position="34"/>
        <end position="128"/>
    </location>
</feature>
<dbReference type="InterPro" id="IPR024752">
    <property type="entry name" value="Myb/SANT-like_dom"/>
</dbReference>
<gene>
    <name evidence="3" type="ORF">BS78_K045400</name>
</gene>
<organism evidence="3 4">
    <name type="scientific">Paspalum vaginatum</name>
    <name type="common">seashore paspalum</name>
    <dbReference type="NCBI Taxonomy" id="158149"/>
    <lineage>
        <taxon>Eukaryota</taxon>
        <taxon>Viridiplantae</taxon>
        <taxon>Streptophyta</taxon>
        <taxon>Embryophyta</taxon>
        <taxon>Tracheophyta</taxon>
        <taxon>Spermatophyta</taxon>
        <taxon>Magnoliopsida</taxon>
        <taxon>Liliopsida</taxon>
        <taxon>Poales</taxon>
        <taxon>Poaceae</taxon>
        <taxon>PACMAD clade</taxon>
        <taxon>Panicoideae</taxon>
        <taxon>Andropogonodae</taxon>
        <taxon>Paspaleae</taxon>
        <taxon>Paspalinae</taxon>
        <taxon>Paspalum</taxon>
    </lineage>
</organism>
<dbReference type="OrthoDB" id="694532at2759"/>